<sequence length="706" mass="80790">MLTEFLCKREMDDYDIKWKNHAVETIDVVKRLRDQDAFLDVWLHCDSDGKCLRANKTILAACSAFFERVFVEIRANDIASSPVVVLKDIQSRILRHALDFMYSGEVMVPSHELTDFVHVAEILEIRGMQGVQSSLGEMDSREHGKVPVKGKRRRQPLKTAVTSKKKKAEVDPVREMNDDDPLVNHGVSDQLLEELKAVAEDAEFEDLEDRNVDADDPVPAIMLDAPPQNIPDEISASDPIVRKAGHMWRGKRKDNRGTVFFCEICGHIATKSTHAQDHNRVHTGERPFRCRVCDRSFTQKSHRNKHEVTIHATTGGNLLFLLYHELMHTSVAKKVLWNVETFFRNVLYSCSLLLRCRAVEDVYGAKPWPSMLATASGVSVADVCKTLFEEIKKDKKHRYVIYFIKDEKQVDVETIGGRERSYDDFIDDLQKEGPSECRYGVFDFEYTHQCQGTSEATKKQKLFLMSWCPDTAKIKKKMLYSSSFDALKKSLVGIQKYIQATDLSEASEAAVEEKLRATDRQLMSKTSRVVYTLRGWMAFIAFIQFGTAMRCFVERDVFLGAKSYVENREDRDVGFALSRMYSMFSILLAVIIVQCALHIHYKTIRQLTLMALALSLSFILTEIFYFNSFKSNEVAPYVFALLHSITLICLWASPWFFIPLVEDDDEKLISKASAGKPGSFNVEAMANVHFRSSSKTKRYRKKEKTK</sequence>
<dbReference type="SUPFAM" id="SSF54695">
    <property type="entry name" value="POZ domain"/>
    <property type="match status" value="1"/>
</dbReference>
<dbReference type="CDD" id="cd11286">
    <property type="entry name" value="ADF_cofilin_like"/>
    <property type="match status" value="1"/>
</dbReference>
<evidence type="ECO:0000259" key="11">
    <source>
        <dbReference type="PROSITE" id="PS50157"/>
    </source>
</evidence>
<feature type="domain" description="ADF-H" evidence="12">
    <location>
        <begin position="375"/>
        <end position="516"/>
    </location>
</feature>
<dbReference type="Pfam" id="PF00241">
    <property type="entry name" value="Cofilin_ADF"/>
    <property type="match status" value="1"/>
</dbReference>
<feature type="compositionally biased region" description="Basic residues" evidence="8">
    <location>
        <begin position="146"/>
        <end position="156"/>
    </location>
</feature>
<dbReference type="OrthoDB" id="6345150at2759"/>
<dbReference type="EMBL" id="CAJPEX010000629">
    <property type="protein sequence ID" value="CAG0916606.1"/>
    <property type="molecule type" value="Genomic_DNA"/>
</dbReference>
<feature type="domain" description="C2H2-type" evidence="11">
    <location>
        <begin position="288"/>
        <end position="312"/>
    </location>
</feature>
<feature type="transmembrane region" description="Helical" evidence="9">
    <location>
        <begin position="607"/>
        <end position="626"/>
    </location>
</feature>
<keyword evidence="6" id="KW-0009">Actin-binding</keyword>
<reference evidence="13" key="1">
    <citation type="submission" date="2020-11" db="EMBL/GenBank/DDBJ databases">
        <authorList>
            <person name="Tran Van P."/>
        </authorList>
    </citation>
    <scope>NUCLEOTIDE SEQUENCE</scope>
</reference>
<dbReference type="InterPro" id="IPR036236">
    <property type="entry name" value="Znf_C2H2_sf"/>
</dbReference>
<keyword evidence="2" id="KW-0479">Metal-binding</keyword>
<feature type="domain" description="C2H2-type" evidence="11">
    <location>
        <begin position="260"/>
        <end position="287"/>
    </location>
</feature>
<keyword evidence="9" id="KW-0812">Transmembrane</keyword>
<evidence type="ECO:0000256" key="7">
    <source>
        <dbReference type="PROSITE-ProRule" id="PRU00042"/>
    </source>
</evidence>
<dbReference type="InterPro" id="IPR005352">
    <property type="entry name" value="Erg28"/>
</dbReference>
<dbReference type="InterPro" id="IPR029006">
    <property type="entry name" value="ADF-H/Gelsolin-like_dom_sf"/>
</dbReference>
<evidence type="ECO:0000256" key="6">
    <source>
        <dbReference type="ARBA" id="ARBA00023203"/>
    </source>
</evidence>
<dbReference type="InterPro" id="IPR000210">
    <property type="entry name" value="BTB/POZ_dom"/>
</dbReference>
<dbReference type="EMBL" id="OA882666">
    <property type="protein sequence ID" value="CAD7276454.1"/>
    <property type="molecule type" value="Genomic_DNA"/>
</dbReference>
<dbReference type="Gene3D" id="3.30.710.10">
    <property type="entry name" value="Potassium Channel Kv1.1, Chain A"/>
    <property type="match status" value="1"/>
</dbReference>
<accession>A0A7R9GCZ2</accession>
<dbReference type="AlphaFoldDB" id="A0A7R9GCZ2"/>
<name>A0A7R9GCZ2_9CRUS</name>
<keyword evidence="5" id="KW-0862">Zinc</keyword>
<dbReference type="InterPro" id="IPR017904">
    <property type="entry name" value="ADF/Cofilin"/>
</dbReference>
<dbReference type="InterPro" id="IPR002108">
    <property type="entry name" value="ADF-H"/>
</dbReference>
<dbReference type="GO" id="GO:0030042">
    <property type="term" value="P:actin filament depolymerization"/>
    <property type="evidence" value="ECO:0007669"/>
    <property type="project" value="InterPro"/>
</dbReference>
<dbReference type="Proteomes" id="UP000678499">
    <property type="component" value="Unassembled WGS sequence"/>
</dbReference>
<evidence type="ECO:0000256" key="2">
    <source>
        <dbReference type="ARBA" id="ARBA00022723"/>
    </source>
</evidence>
<evidence type="ECO:0000256" key="4">
    <source>
        <dbReference type="ARBA" id="ARBA00022771"/>
    </source>
</evidence>
<dbReference type="SUPFAM" id="SSF57667">
    <property type="entry name" value="beta-beta-alpha zinc fingers"/>
    <property type="match status" value="1"/>
</dbReference>
<evidence type="ECO:0000256" key="8">
    <source>
        <dbReference type="SAM" id="MobiDB-lite"/>
    </source>
</evidence>
<keyword evidence="14" id="KW-1185">Reference proteome</keyword>
<dbReference type="PROSITE" id="PS50097">
    <property type="entry name" value="BTB"/>
    <property type="match status" value="1"/>
</dbReference>
<keyword evidence="9" id="KW-1133">Transmembrane helix</keyword>
<gene>
    <name evidence="13" type="ORF">NMOB1V02_LOCUS4216</name>
</gene>
<dbReference type="Pfam" id="PF00651">
    <property type="entry name" value="BTB"/>
    <property type="match status" value="1"/>
</dbReference>
<dbReference type="FunFam" id="3.30.160.60:FF:000110">
    <property type="entry name" value="Zinc finger protein-like"/>
    <property type="match status" value="1"/>
</dbReference>
<dbReference type="GO" id="GO:0008270">
    <property type="term" value="F:zinc ion binding"/>
    <property type="evidence" value="ECO:0007669"/>
    <property type="project" value="UniProtKB-KW"/>
</dbReference>
<feature type="transmembrane region" description="Helical" evidence="9">
    <location>
        <begin position="638"/>
        <end position="658"/>
    </location>
</feature>
<dbReference type="PANTHER" id="PTHR11913">
    <property type="entry name" value="COFILIN-RELATED"/>
    <property type="match status" value="1"/>
</dbReference>
<protein>
    <submittedName>
        <fullName evidence="13">Uncharacterized protein</fullName>
    </submittedName>
</protein>
<dbReference type="SMART" id="SM00102">
    <property type="entry name" value="ADF"/>
    <property type="match status" value="1"/>
</dbReference>
<evidence type="ECO:0000259" key="12">
    <source>
        <dbReference type="PROSITE" id="PS51263"/>
    </source>
</evidence>
<dbReference type="GO" id="GO:0015629">
    <property type="term" value="C:actin cytoskeleton"/>
    <property type="evidence" value="ECO:0007669"/>
    <property type="project" value="InterPro"/>
</dbReference>
<dbReference type="PROSITE" id="PS00028">
    <property type="entry name" value="ZINC_FINGER_C2H2_1"/>
    <property type="match status" value="1"/>
</dbReference>
<evidence type="ECO:0000313" key="13">
    <source>
        <dbReference type="EMBL" id="CAD7276454.1"/>
    </source>
</evidence>
<organism evidence="13">
    <name type="scientific">Notodromas monacha</name>
    <dbReference type="NCBI Taxonomy" id="399045"/>
    <lineage>
        <taxon>Eukaryota</taxon>
        <taxon>Metazoa</taxon>
        <taxon>Ecdysozoa</taxon>
        <taxon>Arthropoda</taxon>
        <taxon>Crustacea</taxon>
        <taxon>Oligostraca</taxon>
        <taxon>Ostracoda</taxon>
        <taxon>Podocopa</taxon>
        <taxon>Podocopida</taxon>
        <taxon>Cypridocopina</taxon>
        <taxon>Cypridoidea</taxon>
        <taxon>Cyprididae</taxon>
        <taxon>Notodromas</taxon>
    </lineage>
</organism>
<evidence type="ECO:0000256" key="5">
    <source>
        <dbReference type="ARBA" id="ARBA00022833"/>
    </source>
</evidence>
<dbReference type="GO" id="GO:0016020">
    <property type="term" value="C:membrane"/>
    <property type="evidence" value="ECO:0007669"/>
    <property type="project" value="InterPro"/>
</dbReference>
<dbReference type="SMART" id="SM00355">
    <property type="entry name" value="ZnF_C2H2"/>
    <property type="match status" value="2"/>
</dbReference>
<keyword evidence="4 7" id="KW-0863">Zinc-finger</keyword>
<evidence type="ECO:0000259" key="10">
    <source>
        <dbReference type="PROSITE" id="PS50097"/>
    </source>
</evidence>
<dbReference type="PROSITE" id="PS51263">
    <property type="entry name" value="ADF_H"/>
    <property type="match status" value="1"/>
</dbReference>
<dbReference type="GO" id="GO:0003779">
    <property type="term" value="F:actin binding"/>
    <property type="evidence" value="ECO:0007669"/>
    <property type="project" value="UniProtKB-KW"/>
</dbReference>
<dbReference type="SUPFAM" id="SSF55753">
    <property type="entry name" value="Actin depolymerizing proteins"/>
    <property type="match status" value="1"/>
</dbReference>
<feature type="transmembrane region" description="Helical" evidence="9">
    <location>
        <begin position="533"/>
        <end position="553"/>
    </location>
</feature>
<dbReference type="Pfam" id="PF03694">
    <property type="entry name" value="Erg28"/>
    <property type="match status" value="1"/>
</dbReference>
<dbReference type="Gene3D" id="3.40.20.10">
    <property type="entry name" value="Severin"/>
    <property type="match status" value="1"/>
</dbReference>
<evidence type="ECO:0000256" key="1">
    <source>
        <dbReference type="ARBA" id="ARBA00006844"/>
    </source>
</evidence>
<evidence type="ECO:0000256" key="3">
    <source>
        <dbReference type="ARBA" id="ARBA00022737"/>
    </source>
</evidence>
<dbReference type="PROSITE" id="PS50157">
    <property type="entry name" value="ZINC_FINGER_C2H2_2"/>
    <property type="match status" value="2"/>
</dbReference>
<keyword evidence="9" id="KW-0472">Membrane</keyword>
<evidence type="ECO:0000256" key="9">
    <source>
        <dbReference type="SAM" id="Phobius"/>
    </source>
</evidence>
<proteinExistence type="inferred from homology"/>
<dbReference type="SMART" id="SM00225">
    <property type="entry name" value="BTB"/>
    <property type="match status" value="1"/>
</dbReference>
<dbReference type="Gene3D" id="3.30.160.60">
    <property type="entry name" value="Classic Zinc Finger"/>
    <property type="match status" value="2"/>
</dbReference>
<feature type="region of interest" description="Disordered" evidence="8">
    <location>
        <begin position="133"/>
        <end position="185"/>
    </location>
</feature>
<dbReference type="InterPro" id="IPR013087">
    <property type="entry name" value="Znf_C2H2_type"/>
</dbReference>
<keyword evidence="3" id="KW-0677">Repeat</keyword>
<dbReference type="InterPro" id="IPR011333">
    <property type="entry name" value="SKP1/BTB/POZ_sf"/>
</dbReference>
<feature type="domain" description="BTB" evidence="10">
    <location>
        <begin position="39"/>
        <end position="110"/>
    </location>
</feature>
<comment type="similarity">
    <text evidence="1">Belongs to the actin-binding proteins ADF family.</text>
</comment>
<evidence type="ECO:0000313" key="14">
    <source>
        <dbReference type="Proteomes" id="UP000678499"/>
    </source>
</evidence>
<feature type="transmembrane region" description="Helical" evidence="9">
    <location>
        <begin position="581"/>
        <end position="601"/>
    </location>
</feature>
<dbReference type="FunFam" id="3.40.20.10:FF:000044">
    <property type="entry name" value="Cofilin/actin-depolymerizing factor homolog"/>
    <property type="match status" value="1"/>
</dbReference>